<dbReference type="OrthoDB" id="8953264at2759"/>
<sequence length="113" mass="12452">MLNSSGNTVQGTIRAKFPFNDDEAADALAKAISSDRGKPIRTPYTAKYKKDLVKDLEKALSGDYEEVVLALMETPTKYDAIQLNKAIKVTVISFIALILLSEKAGWILVLQCF</sequence>
<name>A0A183EX56_9BILA</name>
<proteinExistence type="inferred from homology"/>
<dbReference type="AlphaFoldDB" id="A0A183EX56"/>
<reference evidence="4 5" key="2">
    <citation type="submission" date="2018-11" db="EMBL/GenBank/DDBJ databases">
        <authorList>
            <consortium name="Pathogen Informatics"/>
        </authorList>
    </citation>
    <scope>NUCLEOTIDE SEQUENCE [LARGE SCALE GENOMIC DNA]</scope>
</reference>
<organism evidence="6">
    <name type="scientific">Gongylonema pulchrum</name>
    <dbReference type="NCBI Taxonomy" id="637853"/>
    <lineage>
        <taxon>Eukaryota</taxon>
        <taxon>Metazoa</taxon>
        <taxon>Ecdysozoa</taxon>
        <taxon>Nematoda</taxon>
        <taxon>Chromadorea</taxon>
        <taxon>Rhabditida</taxon>
        <taxon>Spirurina</taxon>
        <taxon>Spiruromorpha</taxon>
        <taxon>Spiruroidea</taxon>
        <taxon>Gongylonematidae</taxon>
        <taxon>Gongylonema</taxon>
    </lineage>
</organism>
<evidence type="ECO:0000313" key="6">
    <source>
        <dbReference type="WBParaSite" id="GPUH_0002557701-mRNA-1"/>
    </source>
</evidence>
<evidence type="ECO:0000256" key="2">
    <source>
        <dbReference type="ARBA" id="ARBA00022737"/>
    </source>
</evidence>
<dbReference type="Gene3D" id="1.10.220.10">
    <property type="entry name" value="Annexin"/>
    <property type="match status" value="1"/>
</dbReference>
<accession>A0A183EX56</accession>
<dbReference type="GO" id="GO:0005544">
    <property type="term" value="F:calcium-dependent phospholipid binding"/>
    <property type="evidence" value="ECO:0007669"/>
    <property type="project" value="InterPro"/>
</dbReference>
<dbReference type="InterPro" id="IPR037104">
    <property type="entry name" value="Annexin_sf"/>
</dbReference>
<keyword evidence="3" id="KW-0041">Annexin</keyword>
<keyword evidence="5" id="KW-1185">Reference proteome</keyword>
<comment type="similarity">
    <text evidence="1">Belongs to the annexin family.</text>
</comment>
<protein>
    <submittedName>
        <fullName evidence="6">Annexin</fullName>
    </submittedName>
</protein>
<evidence type="ECO:0000313" key="4">
    <source>
        <dbReference type="EMBL" id="VDN44340.1"/>
    </source>
</evidence>
<evidence type="ECO:0000313" key="5">
    <source>
        <dbReference type="Proteomes" id="UP000271098"/>
    </source>
</evidence>
<reference evidence="6" key="1">
    <citation type="submission" date="2016-06" db="UniProtKB">
        <authorList>
            <consortium name="WormBaseParasite"/>
        </authorList>
    </citation>
    <scope>IDENTIFICATION</scope>
</reference>
<dbReference type="InterPro" id="IPR018502">
    <property type="entry name" value="Annexin_repeat"/>
</dbReference>
<dbReference type="Proteomes" id="UP000271098">
    <property type="component" value="Unassembled WGS sequence"/>
</dbReference>
<dbReference type="GO" id="GO:0005509">
    <property type="term" value="F:calcium ion binding"/>
    <property type="evidence" value="ECO:0007669"/>
    <property type="project" value="InterPro"/>
</dbReference>
<keyword evidence="2" id="KW-0677">Repeat</keyword>
<evidence type="ECO:0000256" key="3">
    <source>
        <dbReference type="ARBA" id="ARBA00023216"/>
    </source>
</evidence>
<gene>
    <name evidence="4" type="ORF">GPUH_LOCUS25546</name>
</gene>
<dbReference type="WBParaSite" id="GPUH_0002557701-mRNA-1">
    <property type="protein sequence ID" value="GPUH_0002557701-mRNA-1"/>
    <property type="gene ID" value="GPUH_0002557701"/>
</dbReference>
<dbReference type="SUPFAM" id="SSF47874">
    <property type="entry name" value="Annexin"/>
    <property type="match status" value="1"/>
</dbReference>
<dbReference type="Pfam" id="PF00191">
    <property type="entry name" value="Annexin"/>
    <property type="match status" value="1"/>
</dbReference>
<evidence type="ECO:0000256" key="1">
    <source>
        <dbReference type="ARBA" id="ARBA00007831"/>
    </source>
</evidence>
<dbReference type="EMBL" id="UYRT01105660">
    <property type="protein sequence ID" value="VDN44340.1"/>
    <property type="molecule type" value="Genomic_DNA"/>
</dbReference>